<accession>A0ABV5LWL0</accession>
<protein>
    <submittedName>
        <fullName evidence="1">DUF3037 domain-containing protein</fullName>
    </submittedName>
</protein>
<dbReference type="InterPro" id="IPR021398">
    <property type="entry name" value="DUF3037"/>
</dbReference>
<dbReference type="EMBL" id="JBHMDM010000007">
    <property type="protein sequence ID" value="MFB9378469.1"/>
    <property type="molecule type" value="Genomic_DNA"/>
</dbReference>
<reference evidence="1 2" key="1">
    <citation type="submission" date="2024-09" db="EMBL/GenBank/DDBJ databases">
        <authorList>
            <person name="Sun Q."/>
            <person name="Mori K."/>
        </authorList>
    </citation>
    <scope>NUCLEOTIDE SEQUENCE [LARGE SCALE GENOMIC DNA]</scope>
    <source>
        <strain evidence="1 2">TISTR 1856</strain>
    </source>
</reference>
<proteinExistence type="predicted"/>
<name>A0ABV5LWL0_9ACTN</name>
<dbReference type="RefSeq" id="WP_380136900.1">
    <property type="nucleotide sequence ID" value="NZ_JBHLUI010000008.1"/>
</dbReference>
<sequence length="136" mass="14425">MSAATPPPGPGPLHVYEYAVIRVVPRVERAEFLNAGVVLWCRPVEFLGALTADPSDRLRVLAPDADLDAVTRHVAAWEGVCAGTAGSGAGEAAGARFRWLTAPRSTVVQTSPVHCGRTADPAGELRRLFTRLVVGR</sequence>
<dbReference type="Pfam" id="PF11236">
    <property type="entry name" value="DUF3037"/>
    <property type="match status" value="1"/>
</dbReference>
<keyword evidence="2" id="KW-1185">Reference proteome</keyword>
<organism evidence="1 2">
    <name type="scientific">Kineococcus gynurae</name>
    <dbReference type="NCBI Taxonomy" id="452979"/>
    <lineage>
        <taxon>Bacteria</taxon>
        <taxon>Bacillati</taxon>
        <taxon>Actinomycetota</taxon>
        <taxon>Actinomycetes</taxon>
        <taxon>Kineosporiales</taxon>
        <taxon>Kineosporiaceae</taxon>
        <taxon>Kineococcus</taxon>
    </lineage>
</organism>
<comment type="caution">
    <text evidence="1">The sequence shown here is derived from an EMBL/GenBank/DDBJ whole genome shotgun (WGS) entry which is preliminary data.</text>
</comment>
<dbReference type="Proteomes" id="UP001589748">
    <property type="component" value="Unassembled WGS sequence"/>
</dbReference>
<gene>
    <name evidence="1" type="ORF">ACFFVI_15995</name>
</gene>
<evidence type="ECO:0000313" key="1">
    <source>
        <dbReference type="EMBL" id="MFB9378469.1"/>
    </source>
</evidence>
<evidence type="ECO:0000313" key="2">
    <source>
        <dbReference type="Proteomes" id="UP001589748"/>
    </source>
</evidence>